<dbReference type="SMART" id="SM00091">
    <property type="entry name" value="PAS"/>
    <property type="match status" value="1"/>
</dbReference>
<dbReference type="NCBIfam" id="TIGR00229">
    <property type="entry name" value="sensory_box"/>
    <property type="match status" value="1"/>
</dbReference>
<evidence type="ECO:0000256" key="3">
    <source>
        <dbReference type="ARBA" id="ARBA00022991"/>
    </source>
</evidence>
<dbReference type="Pfam" id="PF13426">
    <property type="entry name" value="PAS_9"/>
    <property type="match status" value="1"/>
</dbReference>
<dbReference type="Gene3D" id="1.10.10.10">
    <property type="entry name" value="Winged helix-like DNA-binding domain superfamily/Winged helix DNA-binding domain"/>
    <property type="match status" value="1"/>
</dbReference>
<evidence type="ECO:0000256" key="2">
    <source>
        <dbReference type="ARBA" id="ARBA00022643"/>
    </source>
</evidence>
<dbReference type="AlphaFoldDB" id="A0AAJ4A5Q0"/>
<evidence type="ECO:0000256" key="1">
    <source>
        <dbReference type="ARBA" id="ARBA00022630"/>
    </source>
</evidence>
<evidence type="ECO:0000259" key="5">
    <source>
        <dbReference type="PROSITE" id="PS50113"/>
    </source>
</evidence>
<keyword evidence="1" id="KW-0285">Flavoprotein</keyword>
<name>A0AAJ4A5Q0_9BACT</name>
<dbReference type="GO" id="GO:0003677">
    <property type="term" value="F:DNA binding"/>
    <property type="evidence" value="ECO:0007669"/>
    <property type="project" value="InterPro"/>
</dbReference>
<dbReference type="InterPro" id="IPR000014">
    <property type="entry name" value="PAS"/>
</dbReference>
<feature type="domain" description="PAS" evidence="4">
    <location>
        <begin position="104"/>
        <end position="177"/>
    </location>
</feature>
<evidence type="ECO:0000313" key="6">
    <source>
        <dbReference type="EMBL" id="QFR44158.1"/>
    </source>
</evidence>
<dbReference type="SUPFAM" id="SSF46894">
    <property type="entry name" value="C-terminal effector domain of the bipartite response regulators"/>
    <property type="match status" value="1"/>
</dbReference>
<dbReference type="Proteomes" id="UP000326061">
    <property type="component" value="Chromosome"/>
</dbReference>
<dbReference type="PANTHER" id="PTHR47429">
    <property type="entry name" value="PROTEIN TWIN LOV 1"/>
    <property type="match status" value="1"/>
</dbReference>
<keyword evidence="7" id="KW-1185">Reference proteome</keyword>
<dbReference type="Gene3D" id="3.30.450.20">
    <property type="entry name" value="PAS domain"/>
    <property type="match status" value="1"/>
</dbReference>
<feature type="domain" description="PAC" evidence="5">
    <location>
        <begin position="178"/>
        <end position="233"/>
    </location>
</feature>
<dbReference type="KEGG" id="suln:FJR47_09600"/>
<dbReference type="PROSITE" id="PS50112">
    <property type="entry name" value="PAS"/>
    <property type="match status" value="1"/>
</dbReference>
<dbReference type="InterPro" id="IPR016032">
    <property type="entry name" value="Sig_transdc_resp-reg_C-effctor"/>
</dbReference>
<dbReference type="PROSITE" id="PS50113">
    <property type="entry name" value="PAC"/>
    <property type="match status" value="1"/>
</dbReference>
<dbReference type="InterPro" id="IPR036388">
    <property type="entry name" value="WH-like_DNA-bd_sf"/>
</dbReference>
<dbReference type="SUPFAM" id="SSF55785">
    <property type="entry name" value="PYP-like sensor domain (PAS domain)"/>
    <property type="match status" value="1"/>
</dbReference>
<keyword evidence="2" id="KW-0288">FMN</keyword>
<evidence type="ECO:0000259" key="4">
    <source>
        <dbReference type="PROSITE" id="PS50112"/>
    </source>
</evidence>
<reference evidence="7" key="1">
    <citation type="submission" date="2019-06" db="EMBL/GenBank/DDBJ databases">
        <title>Sulfurimonas gotlandica sp. nov., a chemoautotrophic and psychrotolerant epsilonproteobacterium isolated from a pelagic redoxcline, and an emended description of the genus Sulfurimonas.</title>
        <authorList>
            <person name="Wang S."/>
            <person name="Jiang L."/>
            <person name="Shao Z."/>
        </authorList>
    </citation>
    <scope>NUCLEOTIDE SEQUENCE [LARGE SCALE GENOMIC DNA]</scope>
    <source>
        <strain evidence="7">1-1N</strain>
    </source>
</reference>
<sequence>MIWLSDNCFWNIETESLIIDNKSVKLSISQKRLLKFLINNINKAVRNFDIFNEIHDSADREFNEKSVRNFITGLRKSAPCITLENIYGGYYILKNKQVAQDLKFKEHLFDIVEQSKNAIVITNPNEFDNPIVYVNKAFSELFGYAYEEVVGKNCRFLNNGDTKQKALRLVRKAIKEAEPIEVNLRDYTKKGELIYDDVTISPIFDRQKNKLIYFLGIHKDVTYMQQFLEKLDGIV</sequence>
<gene>
    <name evidence="6" type="ORF">FJR47_09600</name>
</gene>
<dbReference type="CDD" id="cd00130">
    <property type="entry name" value="PAS"/>
    <property type="match status" value="1"/>
</dbReference>
<proteinExistence type="predicted"/>
<accession>A0AAJ4A5Q0</accession>
<evidence type="ECO:0000313" key="7">
    <source>
        <dbReference type="Proteomes" id="UP000326061"/>
    </source>
</evidence>
<organism evidence="6 7">
    <name type="scientific">Sulfurimonas xiamenensis</name>
    <dbReference type="NCBI Taxonomy" id="2590021"/>
    <lineage>
        <taxon>Bacteria</taxon>
        <taxon>Pseudomonadati</taxon>
        <taxon>Campylobacterota</taxon>
        <taxon>Epsilonproteobacteria</taxon>
        <taxon>Campylobacterales</taxon>
        <taxon>Sulfurimonadaceae</taxon>
        <taxon>Sulfurimonas</taxon>
    </lineage>
</organism>
<dbReference type="GO" id="GO:0006355">
    <property type="term" value="P:regulation of DNA-templated transcription"/>
    <property type="evidence" value="ECO:0007669"/>
    <property type="project" value="InterPro"/>
</dbReference>
<dbReference type="InterPro" id="IPR035965">
    <property type="entry name" value="PAS-like_dom_sf"/>
</dbReference>
<keyword evidence="3" id="KW-0157">Chromophore</keyword>
<protein>
    <submittedName>
        <fullName evidence="6">PAS domain S-box protein</fullName>
    </submittedName>
</protein>
<dbReference type="EMBL" id="CP041166">
    <property type="protein sequence ID" value="QFR44158.1"/>
    <property type="molecule type" value="Genomic_DNA"/>
</dbReference>
<dbReference type="InterPro" id="IPR000700">
    <property type="entry name" value="PAS-assoc_C"/>
</dbReference>
<dbReference type="PANTHER" id="PTHR47429:SF2">
    <property type="entry name" value="PROTEIN TWIN LOV 1"/>
    <property type="match status" value="1"/>
</dbReference>